<evidence type="ECO:0000256" key="2">
    <source>
        <dbReference type="SAM" id="Phobius"/>
    </source>
</evidence>
<dbReference type="OMA" id="GQFPKVN"/>
<feature type="compositionally biased region" description="Polar residues" evidence="1">
    <location>
        <begin position="733"/>
        <end position="756"/>
    </location>
</feature>
<feature type="region of interest" description="Disordered" evidence="1">
    <location>
        <begin position="1168"/>
        <end position="1202"/>
    </location>
</feature>
<feature type="compositionally biased region" description="Polar residues" evidence="1">
    <location>
        <begin position="287"/>
        <end position="306"/>
    </location>
</feature>
<dbReference type="OrthoDB" id="8196880at2759"/>
<keyword evidence="2" id="KW-1133">Transmembrane helix</keyword>
<proteinExistence type="predicted"/>
<feature type="transmembrane region" description="Helical" evidence="2">
    <location>
        <begin position="7"/>
        <end position="40"/>
    </location>
</feature>
<keyword evidence="2" id="KW-0812">Transmembrane</keyword>
<organism evidence="3 4">
    <name type="scientific">Zootermopsis nevadensis</name>
    <name type="common">Dampwood termite</name>
    <dbReference type="NCBI Taxonomy" id="136037"/>
    <lineage>
        <taxon>Eukaryota</taxon>
        <taxon>Metazoa</taxon>
        <taxon>Ecdysozoa</taxon>
        <taxon>Arthropoda</taxon>
        <taxon>Hexapoda</taxon>
        <taxon>Insecta</taxon>
        <taxon>Pterygota</taxon>
        <taxon>Neoptera</taxon>
        <taxon>Polyneoptera</taxon>
        <taxon>Dictyoptera</taxon>
        <taxon>Blattodea</taxon>
        <taxon>Blattoidea</taxon>
        <taxon>Termitoidae</taxon>
        <taxon>Termopsidae</taxon>
        <taxon>Zootermopsis</taxon>
    </lineage>
</organism>
<evidence type="ECO:0000256" key="1">
    <source>
        <dbReference type="SAM" id="MobiDB-lite"/>
    </source>
</evidence>
<feature type="region of interest" description="Disordered" evidence="1">
    <location>
        <begin position="1317"/>
        <end position="1339"/>
    </location>
</feature>
<feature type="compositionally biased region" description="Polar residues" evidence="1">
    <location>
        <begin position="577"/>
        <end position="598"/>
    </location>
</feature>
<gene>
    <name evidence="3" type="ORF">L798_05882</name>
</gene>
<name>A0A067RFP7_ZOONE</name>
<protein>
    <submittedName>
        <fullName evidence="3">Uncharacterized protein</fullName>
    </submittedName>
</protein>
<dbReference type="InParanoid" id="A0A067RFP7"/>
<feature type="compositionally biased region" description="Polar residues" evidence="1">
    <location>
        <begin position="143"/>
        <end position="163"/>
    </location>
</feature>
<dbReference type="FunCoup" id="A0A067RFP7">
    <property type="interactions" value="674"/>
</dbReference>
<dbReference type="STRING" id="136037.A0A067RFP7"/>
<feature type="region of interest" description="Disordered" evidence="1">
    <location>
        <begin position="715"/>
        <end position="769"/>
    </location>
</feature>
<keyword evidence="2" id="KW-0472">Membrane</keyword>
<evidence type="ECO:0000313" key="3">
    <source>
        <dbReference type="EMBL" id="KDR19002.1"/>
    </source>
</evidence>
<feature type="region of interest" description="Disordered" evidence="1">
    <location>
        <begin position="287"/>
        <end position="313"/>
    </location>
</feature>
<evidence type="ECO:0000313" key="4">
    <source>
        <dbReference type="Proteomes" id="UP000027135"/>
    </source>
</evidence>
<feature type="region of interest" description="Disordered" evidence="1">
    <location>
        <begin position="567"/>
        <end position="598"/>
    </location>
</feature>
<accession>A0A067RFP7</accession>
<dbReference type="Proteomes" id="UP000027135">
    <property type="component" value="Unassembled WGS sequence"/>
</dbReference>
<sequence>MLHLHKAIVSCIFCGMLAIYFLSVYVTVPVVIALFLFLYFISKVNWSGINVHGLTRLTPFRKFLISIRMWTNSALISIMKSSKQLRSDTQRSRASGVSAYAGISNFTLMETPRGNTSHSGLNRDNFEYNRRNSFSAYSSSDLMHSNARSNSRSQQLLHQTPSRYSGDVSFSPKGSPWGKSVSPKLRTHGAGIKTVQTVAGPLLASTRFNINKNLRMFGNVSSPGLSSRVAHYASEDAKILTHQKQYSGPGQFPLVNLDHSASKLPVHFPRRDQRIVHSPVTVSIARPQSSDMRYMSKSQNLSGSSLEEQDSSKSVLEVLKEISRKRIHAQLDENEDDTVKRQRKGDGQIIADHGSIKQQLQDDMALGKRAREESPNQNETSPHPLQQQNKRTRNNEISSSLSSSRNLLNQLKTSTKRKSSTSDWSRSSTPVMSKPPKQSRDSLEDAANIIRGTPVPVLTSPIQTPATTPTLSIDKADETSTEKSVDIKPSKFLPKFAAVLDKNGGPVLNSVAALETKRAYDSRTRLRSMLAVIAGEDDFIRKPSSTANDVTASSATATTTFSSILPPVSAAGDVRETTTAPSNTQTEPVLTDTNTQASAAKNPYLPNSVSLMIPNNISPVVTNISVANTGFGLESVTSTPVTSLLNQTAPNLTLTSSPASTFVFAEEKKPTSTLTTSTYMVAPTEQKIDPFKNVATTSSSGTSFIFGKPQSSQVLTESSNSLPKMSAEDAPQLVTSSTPDLGMSNGSSTAPSSNEQAGHGSASDSSNASGGFSSSSVNTVISVAKPLVTETTKSLFSFGNMAASPSVNTTTCASATTTSNSLLKSAVNCTQADVGQYGSLATSAATSGSISTDVTLFGSAKSDDKPSTALPVGTQNFGIKPETSRGILFQLNATNNSTAINSFGGFKFDFTKGLKENEVASTTQSQPTVNLMTSSTAPITTTSAITSISTPTTTSFNISTPASTSQSQESPLKFGTTFSTPLFNFGGTSTASGPTQSVGGFPGCIFGNSQPKTDGVTQKPQQSPFTFGTVPSSQNQSLTSTFTFGGSSALSGVKSGGFAFGGGGGSQSAGGIFGSGNAPGQSAQSGIGNVPDQASLPGFGGGNKTDQSQSGVGIFGTAQSSDKVFAGTQVLQPSGLFGSSVTQSSGIFGSTGNVSTPSVQSSGAIFGSSGSLSVQSPQQTSQPSSGIFGTPSQPSGGIFGSGSSVVAQPAGGAFGGGSSTQPVFGFGSTSATTPAQQTASGGSTGLFGATASFQFGAGSSSAATSAPQSTGGFSFGSSGVNPSAAVINFSTETSGNTAFQFGSGAAPVFGNQTMAPGRFSIGSGSTAPRARTARLRRQR</sequence>
<feature type="compositionally biased region" description="Low complexity" evidence="1">
    <location>
        <begin position="1171"/>
        <end position="1185"/>
    </location>
</feature>
<feature type="region of interest" description="Disordered" evidence="1">
    <location>
        <begin position="333"/>
        <end position="442"/>
    </location>
</feature>
<feature type="compositionally biased region" description="Low complexity" evidence="1">
    <location>
        <begin position="757"/>
        <end position="769"/>
    </location>
</feature>
<feature type="compositionally biased region" description="Basic and acidic residues" evidence="1">
    <location>
        <begin position="337"/>
        <end position="346"/>
    </location>
</feature>
<feature type="compositionally biased region" description="Polar residues" evidence="1">
    <location>
        <begin position="375"/>
        <end position="389"/>
    </location>
</feature>
<dbReference type="EMBL" id="KK852665">
    <property type="protein sequence ID" value="KDR19002.1"/>
    <property type="molecule type" value="Genomic_DNA"/>
</dbReference>
<feature type="compositionally biased region" description="Basic and acidic residues" evidence="1">
    <location>
        <begin position="365"/>
        <end position="374"/>
    </location>
</feature>
<feature type="region of interest" description="Disordered" evidence="1">
    <location>
        <begin position="143"/>
        <end position="181"/>
    </location>
</feature>
<feature type="compositionally biased region" description="Low complexity" evidence="1">
    <location>
        <begin position="395"/>
        <end position="413"/>
    </location>
</feature>
<dbReference type="eggNOG" id="ENOG502SD18">
    <property type="taxonomic scope" value="Eukaryota"/>
</dbReference>
<reference evidence="3 4" key="1">
    <citation type="journal article" date="2014" name="Nat. Commun.">
        <title>Molecular traces of alternative social organization in a termite genome.</title>
        <authorList>
            <person name="Terrapon N."/>
            <person name="Li C."/>
            <person name="Robertson H.M."/>
            <person name="Ji L."/>
            <person name="Meng X."/>
            <person name="Booth W."/>
            <person name="Chen Z."/>
            <person name="Childers C.P."/>
            <person name="Glastad K.M."/>
            <person name="Gokhale K."/>
            <person name="Gowin J."/>
            <person name="Gronenberg W."/>
            <person name="Hermansen R.A."/>
            <person name="Hu H."/>
            <person name="Hunt B.G."/>
            <person name="Huylmans A.K."/>
            <person name="Khalil S.M."/>
            <person name="Mitchell R.D."/>
            <person name="Munoz-Torres M.C."/>
            <person name="Mustard J.A."/>
            <person name="Pan H."/>
            <person name="Reese J.T."/>
            <person name="Scharf M.E."/>
            <person name="Sun F."/>
            <person name="Vogel H."/>
            <person name="Xiao J."/>
            <person name="Yang W."/>
            <person name="Yang Z."/>
            <person name="Yang Z."/>
            <person name="Zhou J."/>
            <person name="Zhu J."/>
            <person name="Brent C.S."/>
            <person name="Elsik C.G."/>
            <person name="Goodisman M.A."/>
            <person name="Liberles D.A."/>
            <person name="Roe R.M."/>
            <person name="Vargo E.L."/>
            <person name="Vilcinskas A."/>
            <person name="Wang J."/>
            <person name="Bornberg-Bauer E."/>
            <person name="Korb J."/>
            <person name="Zhang G."/>
            <person name="Liebig J."/>
        </authorList>
    </citation>
    <scope>NUCLEOTIDE SEQUENCE [LARGE SCALE GENOMIC DNA]</scope>
    <source>
        <tissue evidence="3">Whole organism</tissue>
    </source>
</reference>
<keyword evidence="4" id="KW-1185">Reference proteome</keyword>